<sequence>MLVVVSPAKSLDFKSPLATKRFTQPMLIKHAEALIEVCCKLTSADISDLMNVSDKIAGFNAIRFSEWDPKFTTENSRQAILAFKGDVYTSLKSETMSDADFSWAQNHLRILSGLYGLLRPLDLMQPYRLEMGTKLSNERGSNLYQFWGDIITNRLNEVILSQNDCILVNLASKEYFKVIKPMMLKAPVITLVFKDYNKGQYKVVSFFAKKARGMMARYIIDKRIDSVEGLKAFNRAGYEYYAEESSDKEIVFIRKNNNSI</sequence>
<dbReference type="OrthoDB" id="9777133at2"/>
<evidence type="ECO:0000313" key="3">
    <source>
        <dbReference type="Proteomes" id="UP000219020"/>
    </source>
</evidence>
<evidence type="ECO:0000256" key="1">
    <source>
        <dbReference type="HAMAP-Rule" id="MF_00652"/>
    </source>
</evidence>
<accession>A0A2A5T651</accession>
<dbReference type="NCBIfam" id="NF002542">
    <property type="entry name" value="PRK02101.1-3"/>
    <property type="match status" value="1"/>
</dbReference>
<reference evidence="3" key="1">
    <citation type="submission" date="2017-04" db="EMBL/GenBank/DDBJ databases">
        <title>Genome evolution of the luminous symbionts of deep sea anglerfish.</title>
        <authorList>
            <person name="Hendry T.A."/>
        </authorList>
    </citation>
    <scope>NUCLEOTIDE SEQUENCE [LARGE SCALE GENOMIC DNA]</scope>
</reference>
<protein>
    <recommendedName>
        <fullName evidence="1">UPF0246 protein BTN49_0592</fullName>
    </recommendedName>
</protein>
<keyword evidence="3" id="KW-1185">Reference proteome</keyword>
<dbReference type="GeneID" id="66951033"/>
<dbReference type="HAMAP" id="MF_00652">
    <property type="entry name" value="UPF0246"/>
    <property type="match status" value="1"/>
</dbReference>
<dbReference type="Pfam" id="PF03883">
    <property type="entry name" value="H2O2_YaaD"/>
    <property type="match status" value="1"/>
</dbReference>
<dbReference type="EMBL" id="NBYY01000009">
    <property type="protein sequence ID" value="PCS23623.1"/>
    <property type="molecule type" value="Genomic_DNA"/>
</dbReference>
<comment type="caution">
    <text evidence="2">The sequence shown here is derived from an EMBL/GenBank/DDBJ whole genome shotgun (WGS) entry which is preliminary data.</text>
</comment>
<dbReference type="RefSeq" id="WP_097355869.1">
    <property type="nucleotide sequence ID" value="NZ_CAWNJE010000005.1"/>
</dbReference>
<dbReference type="AlphaFoldDB" id="A0A2A5T651"/>
<dbReference type="Proteomes" id="UP000219020">
    <property type="component" value="Unassembled WGS sequence"/>
</dbReference>
<dbReference type="PANTHER" id="PTHR30283:SF4">
    <property type="entry name" value="PEROXIDE STRESS RESISTANCE PROTEIN YAAA"/>
    <property type="match status" value="1"/>
</dbReference>
<organism evidence="2 3">
    <name type="scientific">Candidatus Enterovibrio escicola</name>
    <dbReference type="NCBI Taxonomy" id="1927127"/>
    <lineage>
        <taxon>Bacteria</taxon>
        <taxon>Pseudomonadati</taxon>
        <taxon>Pseudomonadota</taxon>
        <taxon>Gammaproteobacteria</taxon>
        <taxon>Vibrionales</taxon>
        <taxon>Vibrionaceae</taxon>
        <taxon>Enterovibrio</taxon>
    </lineage>
</organism>
<dbReference type="NCBIfam" id="NF002541">
    <property type="entry name" value="PRK02101.1-1"/>
    <property type="match status" value="1"/>
</dbReference>
<dbReference type="GO" id="GO:0005829">
    <property type="term" value="C:cytosol"/>
    <property type="evidence" value="ECO:0007669"/>
    <property type="project" value="TreeGrafter"/>
</dbReference>
<evidence type="ECO:0000313" key="2">
    <source>
        <dbReference type="EMBL" id="PCS23623.1"/>
    </source>
</evidence>
<name>A0A2A5T651_9GAMM</name>
<gene>
    <name evidence="2" type="ORF">BTN49_0592</name>
</gene>
<dbReference type="InterPro" id="IPR005583">
    <property type="entry name" value="YaaA"/>
</dbReference>
<comment type="similarity">
    <text evidence="1">Belongs to the UPF0246 family.</text>
</comment>
<dbReference type="GO" id="GO:0033194">
    <property type="term" value="P:response to hydroperoxide"/>
    <property type="evidence" value="ECO:0007669"/>
    <property type="project" value="TreeGrafter"/>
</dbReference>
<dbReference type="PANTHER" id="PTHR30283">
    <property type="entry name" value="PEROXIDE STRESS RESPONSE PROTEIN YAAA"/>
    <property type="match status" value="1"/>
</dbReference>
<proteinExistence type="inferred from homology"/>